<protein>
    <submittedName>
        <fullName evidence="2">Uncharacterized protein</fullName>
    </submittedName>
</protein>
<dbReference type="VEuPathDB" id="FungiDB:SCHCODRAFT_02603907"/>
<dbReference type="RefSeq" id="XP_003036357.1">
    <property type="nucleotide sequence ID" value="XM_003036311.1"/>
</dbReference>
<dbReference type="GeneID" id="9586956"/>
<dbReference type="Proteomes" id="UP000007431">
    <property type="component" value="Unassembled WGS sequence"/>
</dbReference>
<reference evidence="2 3" key="1">
    <citation type="journal article" date="2010" name="Nat. Biotechnol.">
        <title>Genome sequence of the model mushroom Schizophyllum commune.</title>
        <authorList>
            <person name="Ohm R.A."/>
            <person name="de Jong J.F."/>
            <person name="Lugones L.G."/>
            <person name="Aerts A."/>
            <person name="Kothe E."/>
            <person name="Stajich J.E."/>
            <person name="de Vries R.P."/>
            <person name="Record E."/>
            <person name="Levasseur A."/>
            <person name="Baker S.E."/>
            <person name="Bartholomew K.A."/>
            <person name="Coutinho P.M."/>
            <person name="Erdmann S."/>
            <person name="Fowler T.J."/>
            <person name="Gathman A.C."/>
            <person name="Lombard V."/>
            <person name="Henrissat B."/>
            <person name="Knabe N."/>
            <person name="Kuees U."/>
            <person name="Lilly W.W."/>
            <person name="Lindquist E."/>
            <person name="Lucas S."/>
            <person name="Magnuson J.K."/>
            <person name="Piumi F."/>
            <person name="Raudaskoski M."/>
            <person name="Salamov A."/>
            <person name="Schmutz J."/>
            <person name="Schwarze F.W.M.R."/>
            <person name="vanKuyk P.A."/>
            <person name="Horton J.S."/>
            <person name="Grigoriev I.V."/>
            <person name="Woesten H.A.B."/>
        </authorList>
    </citation>
    <scope>NUCLEOTIDE SEQUENCE [LARGE SCALE GENOMIC DNA]</scope>
    <source>
        <strain evidence="3">H4-8 / FGSC 9210</strain>
    </source>
</reference>
<feature type="region of interest" description="Disordered" evidence="1">
    <location>
        <begin position="98"/>
        <end position="130"/>
    </location>
</feature>
<dbReference type="OrthoDB" id="3023772at2759"/>
<evidence type="ECO:0000313" key="2">
    <source>
        <dbReference type="EMBL" id="EFJ01455.1"/>
    </source>
</evidence>
<gene>
    <name evidence="2" type="ORF">SCHCODRAFT_106334</name>
</gene>
<feature type="region of interest" description="Disordered" evidence="1">
    <location>
        <begin position="189"/>
        <end position="295"/>
    </location>
</feature>
<dbReference type="KEGG" id="scm:SCHCO_02603907"/>
<dbReference type="EMBL" id="GL377303">
    <property type="protein sequence ID" value="EFJ01455.1"/>
    <property type="molecule type" value="Genomic_DNA"/>
</dbReference>
<keyword evidence="3" id="KW-1185">Reference proteome</keyword>
<evidence type="ECO:0000256" key="1">
    <source>
        <dbReference type="SAM" id="MobiDB-lite"/>
    </source>
</evidence>
<dbReference type="InParanoid" id="D8PUS1"/>
<dbReference type="HOGENOM" id="CLU_585465_0_0_1"/>
<feature type="compositionally biased region" description="Low complexity" evidence="1">
    <location>
        <begin position="264"/>
        <end position="295"/>
    </location>
</feature>
<accession>D8PUS1</accession>
<proteinExistence type="predicted"/>
<feature type="compositionally biased region" description="Low complexity" evidence="1">
    <location>
        <begin position="106"/>
        <end position="117"/>
    </location>
</feature>
<evidence type="ECO:0000313" key="3">
    <source>
        <dbReference type="Proteomes" id="UP000007431"/>
    </source>
</evidence>
<organism evidence="3">
    <name type="scientific">Schizophyllum commune (strain H4-8 / FGSC 9210)</name>
    <name type="common">Split gill fungus</name>
    <dbReference type="NCBI Taxonomy" id="578458"/>
    <lineage>
        <taxon>Eukaryota</taxon>
        <taxon>Fungi</taxon>
        <taxon>Dikarya</taxon>
        <taxon>Basidiomycota</taxon>
        <taxon>Agaricomycotina</taxon>
        <taxon>Agaricomycetes</taxon>
        <taxon>Agaricomycetidae</taxon>
        <taxon>Agaricales</taxon>
        <taxon>Schizophyllaceae</taxon>
        <taxon>Schizophyllum</taxon>
    </lineage>
</organism>
<feature type="non-terminal residue" evidence="2">
    <location>
        <position position="467"/>
    </location>
</feature>
<sequence length="467" mass="51798">MSFESAYYSTQFDATVHEAWVADPPGAQVPTITDDYAAELQRLLEDGSNFGPMDPFMQDPQWQTAQTGFPDMSFGLDASIPTIDDAALDQMLLDALQATPPGSNEASTSPAVSPATSHGPQTPPSATSDQAQDVRIVTYDAPNPPISAAAPVLLHKPPQQPTNWGPTSLYQNGYSRFSTYPAPLVASPADPDPCATLPGQHVTPQRFRSRPSRAPDPRALARQNDRTYHPYARPEPRTHVHSPHTPSPLAQTSYSPSPNPYSPNPYSSSPHSAGPYSSGPYSPSPYARSAPPHGRVVLPHPHHVLLPRRSKFRAQPCMKVFFTSNGEAPFLPDILLGNAPIDGGEDAVFEGCGWIRTKVEIDLPHLLDKPHNLNTKDRKGNPVKREFFAKYLTMEIRRLLDSVRDKPRIRTYETEAERRIFASWPLERISFDRLRLVGADYYREWVPKLILDESHLVCPHQAVVWDV</sequence>
<feature type="compositionally biased region" description="Polar residues" evidence="1">
    <location>
        <begin position="118"/>
        <end position="130"/>
    </location>
</feature>
<feature type="compositionally biased region" description="Basic and acidic residues" evidence="1">
    <location>
        <begin position="223"/>
        <end position="238"/>
    </location>
</feature>
<dbReference type="AlphaFoldDB" id="D8PUS1"/>
<name>D8PUS1_SCHCM</name>
<dbReference type="OMA" id="TYENAPH"/>